<comment type="caution">
    <text evidence="1">The sequence shown here is derived from an EMBL/GenBank/DDBJ whole genome shotgun (WGS) entry which is preliminary data.</text>
</comment>
<proteinExistence type="predicted"/>
<protein>
    <submittedName>
        <fullName evidence="1">Uncharacterized protein</fullName>
    </submittedName>
</protein>
<evidence type="ECO:0000313" key="1">
    <source>
        <dbReference type="EMBL" id="MWV44790.1"/>
    </source>
</evidence>
<dbReference type="RefSeq" id="WP_160498409.1">
    <property type="nucleotide sequence ID" value="NZ_WUBI01000002.1"/>
</dbReference>
<sequence length="77" mass="8917">MSDFDRFENPYYEKRFPDQQDKEAMEYSTCSGCNEVISTLEVINGEVLDVYGMAVHDDFSCLKKAVSARIAYMERND</sequence>
<organism evidence="1 2">
    <name type="scientific">Paenibacillus dendrobii</name>
    <dbReference type="NCBI Taxonomy" id="2691084"/>
    <lineage>
        <taxon>Bacteria</taxon>
        <taxon>Bacillati</taxon>
        <taxon>Bacillota</taxon>
        <taxon>Bacilli</taxon>
        <taxon>Bacillales</taxon>
        <taxon>Paenibacillaceae</taxon>
        <taxon>Paenibacillus</taxon>
    </lineage>
</organism>
<gene>
    <name evidence="1" type="ORF">GRF59_14310</name>
</gene>
<dbReference type="AlphaFoldDB" id="A0A7X3ILD6"/>
<name>A0A7X3ILD6_9BACL</name>
<keyword evidence="2" id="KW-1185">Reference proteome</keyword>
<dbReference type="Proteomes" id="UP000460318">
    <property type="component" value="Unassembled WGS sequence"/>
</dbReference>
<dbReference type="EMBL" id="WUBI01000002">
    <property type="protein sequence ID" value="MWV44790.1"/>
    <property type="molecule type" value="Genomic_DNA"/>
</dbReference>
<reference evidence="1 2" key="1">
    <citation type="submission" date="2019-12" db="EMBL/GenBank/DDBJ databases">
        <title>Paenibacillus sp. nov., an endophytic bacterium isolated from the stem of Dendrobium.</title>
        <authorList>
            <person name="Zhao R."/>
        </authorList>
    </citation>
    <scope>NUCLEOTIDE SEQUENCE [LARGE SCALE GENOMIC DNA]</scope>
    <source>
        <strain evidence="1 2">HJL G12</strain>
    </source>
</reference>
<accession>A0A7X3ILD6</accession>
<evidence type="ECO:0000313" key="2">
    <source>
        <dbReference type="Proteomes" id="UP000460318"/>
    </source>
</evidence>